<feature type="region of interest" description="Disordered" evidence="1">
    <location>
        <begin position="131"/>
        <end position="150"/>
    </location>
</feature>
<organism evidence="2 3">
    <name type="scientific">Reticulomyxa filosa</name>
    <dbReference type="NCBI Taxonomy" id="46433"/>
    <lineage>
        <taxon>Eukaryota</taxon>
        <taxon>Sar</taxon>
        <taxon>Rhizaria</taxon>
        <taxon>Retaria</taxon>
        <taxon>Foraminifera</taxon>
        <taxon>Monothalamids</taxon>
        <taxon>Reticulomyxidae</taxon>
        <taxon>Reticulomyxa</taxon>
    </lineage>
</organism>
<dbReference type="EMBL" id="ASPP01011104">
    <property type="protein sequence ID" value="ETO22025.1"/>
    <property type="molecule type" value="Genomic_DNA"/>
</dbReference>
<feature type="compositionally biased region" description="Basic residues" evidence="1">
    <location>
        <begin position="17"/>
        <end position="27"/>
    </location>
</feature>
<reference evidence="2 3" key="1">
    <citation type="journal article" date="2013" name="Curr. Biol.">
        <title>The Genome of the Foraminiferan Reticulomyxa filosa.</title>
        <authorList>
            <person name="Glockner G."/>
            <person name="Hulsmann N."/>
            <person name="Schleicher M."/>
            <person name="Noegel A.A."/>
            <person name="Eichinger L."/>
            <person name="Gallinger C."/>
            <person name="Pawlowski J."/>
            <person name="Sierra R."/>
            <person name="Euteneuer U."/>
            <person name="Pillet L."/>
            <person name="Moustafa A."/>
            <person name="Platzer M."/>
            <person name="Groth M."/>
            <person name="Szafranski K."/>
            <person name="Schliwa M."/>
        </authorList>
    </citation>
    <scope>NUCLEOTIDE SEQUENCE [LARGE SCALE GENOMIC DNA]</scope>
</reference>
<protein>
    <submittedName>
        <fullName evidence="2">Uncharacterized protein</fullName>
    </submittedName>
</protein>
<feature type="non-terminal residue" evidence="2">
    <location>
        <position position="150"/>
    </location>
</feature>
<feature type="region of interest" description="Disordered" evidence="1">
    <location>
        <begin position="17"/>
        <end position="49"/>
    </location>
</feature>
<evidence type="ECO:0000313" key="2">
    <source>
        <dbReference type="EMBL" id="ETO22025.1"/>
    </source>
</evidence>
<dbReference type="Proteomes" id="UP000023152">
    <property type="component" value="Unassembled WGS sequence"/>
</dbReference>
<sequence>MIIFEEKGVMNRIKRIKTRRAKKKKKKNMEIDIKSHAQMDSKTEEQMKMKEQINWKEKQILEKDNEIKKKRWHNDQELLKIRADVEGMKNDLSDKEKQLLSRYDQLAKMLQEENEKLSQYCEQLSHDYKHLLRQSNNKEEQKEQRGQIKG</sequence>
<accession>X6N6X8</accession>
<evidence type="ECO:0000256" key="1">
    <source>
        <dbReference type="SAM" id="MobiDB-lite"/>
    </source>
</evidence>
<evidence type="ECO:0000313" key="3">
    <source>
        <dbReference type="Proteomes" id="UP000023152"/>
    </source>
</evidence>
<proteinExistence type="predicted"/>
<name>X6N6X8_RETFI</name>
<keyword evidence="3" id="KW-1185">Reference proteome</keyword>
<dbReference type="AlphaFoldDB" id="X6N6X8"/>
<gene>
    <name evidence="2" type="ORF">RFI_15178</name>
</gene>
<comment type="caution">
    <text evidence="2">The sequence shown here is derived from an EMBL/GenBank/DDBJ whole genome shotgun (WGS) entry which is preliminary data.</text>
</comment>
<feature type="compositionally biased region" description="Basic and acidic residues" evidence="1">
    <location>
        <begin position="28"/>
        <end position="49"/>
    </location>
</feature>